<keyword evidence="4" id="KW-1185">Reference proteome</keyword>
<reference evidence="3 4" key="1">
    <citation type="submission" date="2016-11" db="EMBL/GenBank/DDBJ databases">
        <authorList>
            <person name="Jaros S."/>
            <person name="Januszkiewicz K."/>
            <person name="Wedrychowicz H."/>
        </authorList>
    </citation>
    <scope>NUCLEOTIDE SEQUENCE [LARGE SCALE GENOMIC DNA]</scope>
    <source>
        <strain evidence="3 4">DSM 10068</strain>
    </source>
</reference>
<dbReference type="STRING" id="1123282.SAMN02745823_03618"/>
<proteinExistence type="predicted"/>
<feature type="chain" id="PRO_5012115833" evidence="1">
    <location>
        <begin position="26"/>
        <end position="441"/>
    </location>
</feature>
<evidence type="ECO:0000313" key="3">
    <source>
        <dbReference type="EMBL" id="SHI22652.1"/>
    </source>
</evidence>
<dbReference type="SUPFAM" id="SSF51126">
    <property type="entry name" value="Pectin lyase-like"/>
    <property type="match status" value="1"/>
</dbReference>
<organism evidence="3 4">
    <name type="scientific">Sporobacter termitidis DSM 10068</name>
    <dbReference type="NCBI Taxonomy" id="1123282"/>
    <lineage>
        <taxon>Bacteria</taxon>
        <taxon>Bacillati</taxon>
        <taxon>Bacillota</taxon>
        <taxon>Clostridia</taxon>
        <taxon>Eubacteriales</taxon>
        <taxon>Oscillospiraceae</taxon>
        <taxon>Sporobacter</taxon>
    </lineage>
</organism>
<evidence type="ECO:0000313" key="4">
    <source>
        <dbReference type="Proteomes" id="UP000183995"/>
    </source>
</evidence>
<name>A0A1M5ZES5_9FIRM</name>
<dbReference type="InterPro" id="IPR012334">
    <property type="entry name" value="Pectin_lyas_fold"/>
</dbReference>
<evidence type="ECO:0000256" key="1">
    <source>
        <dbReference type="SAM" id="SignalP"/>
    </source>
</evidence>
<keyword evidence="1" id="KW-0732">Signal</keyword>
<dbReference type="RefSeq" id="WP_073082474.1">
    <property type="nucleotide sequence ID" value="NZ_FQXV01000018.1"/>
</dbReference>
<dbReference type="Gene3D" id="2.160.20.10">
    <property type="entry name" value="Single-stranded right-handed beta-helix, Pectin lyase-like"/>
    <property type="match status" value="1"/>
</dbReference>
<dbReference type="Pfam" id="PF13229">
    <property type="entry name" value="Beta_helix"/>
    <property type="match status" value="1"/>
</dbReference>
<dbReference type="EMBL" id="FQXV01000018">
    <property type="protein sequence ID" value="SHI22652.1"/>
    <property type="molecule type" value="Genomic_DNA"/>
</dbReference>
<feature type="domain" description="Right handed beta helix" evidence="2">
    <location>
        <begin position="281"/>
        <end position="436"/>
    </location>
</feature>
<evidence type="ECO:0000259" key="2">
    <source>
        <dbReference type="Pfam" id="PF13229"/>
    </source>
</evidence>
<feature type="signal peptide" evidence="1">
    <location>
        <begin position="1"/>
        <end position="25"/>
    </location>
</feature>
<dbReference type="OrthoDB" id="9800780at2"/>
<dbReference type="InterPro" id="IPR039448">
    <property type="entry name" value="Beta_helix"/>
</dbReference>
<protein>
    <submittedName>
        <fullName evidence="3">Copper amine oxidase N-terminal domain-containing protein</fullName>
    </submittedName>
</protein>
<accession>A0A1M5ZES5</accession>
<gene>
    <name evidence="3" type="ORF">SAMN02745823_03618</name>
</gene>
<dbReference type="AlphaFoldDB" id="A0A1M5ZES5"/>
<dbReference type="Proteomes" id="UP000183995">
    <property type="component" value="Unassembled WGS sequence"/>
</dbReference>
<sequence length="441" mass="46404">MKKRFAAVVLAALITVLAGQMNALAAPSVTLSQQGLVADGRTIACELYAIDGSNYIRLRDLAYILNGTGSQFSVDWDGATNTVAINTGDLYKANGSELTAPGPDNSSTAAVSSQKIQLDGETVTGLTVYNIEGSNYFKIRELGDALGFGVDYDAAANAVIIQSKSMTTIDVSTAAELLNAIGPNRKISLSAGTYDLSSVNISAVKNNYVSWETVYDGTQVVITGVKNLTISGAAGAEATTVVVKPRYANVLNFSDCANITLNGLTVGHTEEPGYCTGGVLHFSDSKDIGVEACVLYGSGTYGIIMDKVTGLTVSDTDIKECTYGIMTASESSSLSFNNSNFYDCVEFTMITLDNCDNVAFNTCSIKNNTSDTGWDSLVSLSACDTVTFNGCTISGNRMTSFLKVFNSNAVSFKDNTIQDNTFAAGIFAEGSETNVSFSPAL</sequence>
<dbReference type="InterPro" id="IPR011050">
    <property type="entry name" value="Pectin_lyase_fold/virulence"/>
</dbReference>